<dbReference type="GeneID" id="61054285"/>
<comment type="caution">
    <text evidence="2">The sequence shown here is derived from an EMBL/GenBank/DDBJ whole genome shotgun (WGS) entry which is preliminary data.</text>
</comment>
<feature type="transmembrane region" description="Helical" evidence="1">
    <location>
        <begin position="30"/>
        <end position="47"/>
    </location>
</feature>
<protein>
    <submittedName>
        <fullName evidence="2">Uncharacterized protein</fullName>
    </submittedName>
</protein>
<evidence type="ECO:0000313" key="2">
    <source>
        <dbReference type="EMBL" id="PWJ89124.1"/>
    </source>
</evidence>
<dbReference type="AlphaFoldDB" id="A0A8E2W9N3"/>
<evidence type="ECO:0000313" key="3">
    <source>
        <dbReference type="Proteomes" id="UP000245631"/>
    </source>
</evidence>
<keyword evidence="1" id="KW-0472">Membrane</keyword>
<dbReference type="EMBL" id="QGGH01000008">
    <property type="protein sequence ID" value="PWJ89124.1"/>
    <property type="molecule type" value="Genomic_DNA"/>
</dbReference>
<dbReference type="Proteomes" id="UP000245631">
    <property type="component" value="Unassembled WGS sequence"/>
</dbReference>
<accession>A0A8E2W9N3</accession>
<organism evidence="2 3">
    <name type="scientific">Rhizobium loti</name>
    <name type="common">Mesorhizobium loti</name>
    <dbReference type="NCBI Taxonomy" id="381"/>
    <lineage>
        <taxon>Bacteria</taxon>
        <taxon>Pseudomonadati</taxon>
        <taxon>Pseudomonadota</taxon>
        <taxon>Alphaproteobacteria</taxon>
        <taxon>Hyphomicrobiales</taxon>
        <taxon>Phyllobacteriaceae</taxon>
        <taxon>Mesorhizobium</taxon>
    </lineage>
</organism>
<keyword evidence="1" id="KW-1133">Transmembrane helix</keyword>
<evidence type="ECO:0000256" key="1">
    <source>
        <dbReference type="SAM" id="Phobius"/>
    </source>
</evidence>
<gene>
    <name evidence="2" type="ORF">C8D77_10868</name>
</gene>
<dbReference type="RefSeq" id="WP_109669087.1">
    <property type="nucleotide sequence ID" value="NZ_QGGH01000008.1"/>
</dbReference>
<name>A0A8E2W9N3_RHILI</name>
<sequence>MPPPSRISIVETGDELLITNPPRTTDFRTGFVLIGAGIVAYTGYMGLTDTSPATVASGTLGLLSFAAIIALFTYFLGKDFIWLVFGKETLRLTNAAAVRDVRGSLRNRSSLPLKGHLETEILDHTYPTDEAGLSEVIRLTNTNGVLVFGRELSRPEAEAVTSAVEHFIGRENSSRR</sequence>
<reference evidence="2 3" key="1">
    <citation type="submission" date="2018-05" db="EMBL/GenBank/DDBJ databases">
        <title>Genomic Encyclopedia of Type Strains, Phase IV (KMG-IV): sequencing the most valuable type-strain genomes for metagenomic binning, comparative biology and taxonomic classification.</title>
        <authorList>
            <person name="Goeker M."/>
        </authorList>
    </citation>
    <scope>NUCLEOTIDE SEQUENCE [LARGE SCALE GENOMIC DNA]</scope>
    <source>
        <strain evidence="2 3">DSM 2626</strain>
    </source>
</reference>
<keyword evidence="1" id="KW-0812">Transmembrane</keyword>
<proteinExistence type="predicted"/>
<feature type="transmembrane region" description="Helical" evidence="1">
    <location>
        <begin position="53"/>
        <end position="77"/>
    </location>
</feature>